<proteinExistence type="inferred from homology"/>
<protein>
    <submittedName>
        <fullName evidence="7">UDP-Xyl: xylogalacturonan beta-1,3-xylosyltransferase, family GT47</fullName>
    </submittedName>
</protein>
<sequence length="390" mass="45960">MIPRCSSKVDRQMLYAKSEIENAQIVTIDEELYKPIFRNLSKFKRSYELMEKTLKVYVYKEGEKPIFHEPFITGIYASEGWFMKQMEENKKFVVNDPQKAHLFYISLSSANLRFKLYTASEKADSKSYTNMTMYLKSYINLISSKYPFWNRTNGADHFLAGCHDWATMVTEQSIMKTILRALCTADPGRGFEIGKDISLPATLIKHKKYPQLNLGGKSANERTTLAFYAGKMHGYFRPILVKYWQNKDPDMAISGLIKKNKTLENPAMESHIYIDYMKKSKYCICPKGYEVWSTRVMESILYGCVPVMISDNYVPPFFQVLNWSEFSVILPEKDVPKLKQVLMDIAQWRYLELERGVREVRRHFLWNKKPIKYDLFHMILHSFWFSRLYN</sequence>
<dbReference type="GO" id="GO:0016757">
    <property type="term" value="F:glycosyltransferase activity"/>
    <property type="evidence" value="ECO:0007669"/>
    <property type="project" value="UniProtKB-KW"/>
</dbReference>
<dbReference type="PANTHER" id="PTHR11062:SF210">
    <property type="entry name" value="EXOSTOSIN FAMILY PROTEIN"/>
    <property type="match status" value="1"/>
</dbReference>
<keyword evidence="4" id="KW-0735">Signal-anchor</keyword>
<evidence type="ECO:0000256" key="1">
    <source>
        <dbReference type="ARBA" id="ARBA00004323"/>
    </source>
</evidence>
<feature type="domain" description="Exostosin GT47" evidence="6">
    <location>
        <begin position="51"/>
        <end position="343"/>
    </location>
</feature>
<comment type="similarity">
    <text evidence="2">Belongs to the glycosyltransferase 47 family.</text>
</comment>
<keyword evidence="5" id="KW-0333">Golgi apparatus</keyword>
<evidence type="ECO:0000256" key="4">
    <source>
        <dbReference type="ARBA" id="ARBA00022968"/>
    </source>
</evidence>
<comment type="caution">
    <text evidence="7">The sequence shown here is derived from an EMBL/GenBank/DDBJ whole genome shotgun (WGS) entry which is preliminary data.</text>
</comment>
<evidence type="ECO:0000256" key="3">
    <source>
        <dbReference type="ARBA" id="ARBA00022676"/>
    </source>
</evidence>
<dbReference type="PANTHER" id="PTHR11062">
    <property type="entry name" value="EXOSTOSIN HEPARAN SULFATE GLYCOSYLTRANSFERASE -RELATED"/>
    <property type="match status" value="1"/>
</dbReference>
<dbReference type="EMBL" id="LFYR01000980">
    <property type="protein sequence ID" value="KMZ66435.1"/>
    <property type="molecule type" value="Genomic_DNA"/>
</dbReference>
<keyword evidence="3" id="KW-0328">Glycosyltransferase</keyword>
<dbReference type="Proteomes" id="UP000036987">
    <property type="component" value="Unassembled WGS sequence"/>
</dbReference>
<keyword evidence="8" id="KW-1185">Reference proteome</keyword>
<dbReference type="GO" id="GO:0000139">
    <property type="term" value="C:Golgi membrane"/>
    <property type="evidence" value="ECO:0007669"/>
    <property type="project" value="UniProtKB-SubCell"/>
</dbReference>
<dbReference type="AlphaFoldDB" id="A0A0K9PDX8"/>
<evidence type="ECO:0000313" key="7">
    <source>
        <dbReference type="EMBL" id="KMZ66435.1"/>
    </source>
</evidence>
<dbReference type="STRING" id="29655.A0A0K9PDX8"/>
<dbReference type="OMA" id="MESHIYI"/>
<dbReference type="InterPro" id="IPR004263">
    <property type="entry name" value="Exostosin"/>
</dbReference>
<dbReference type="OrthoDB" id="1924787at2759"/>
<evidence type="ECO:0000313" key="8">
    <source>
        <dbReference type="Proteomes" id="UP000036987"/>
    </source>
</evidence>
<keyword evidence="4" id="KW-0812">Transmembrane</keyword>
<dbReference type="InterPro" id="IPR040911">
    <property type="entry name" value="Exostosin_GT47"/>
</dbReference>
<evidence type="ECO:0000259" key="6">
    <source>
        <dbReference type="Pfam" id="PF03016"/>
    </source>
</evidence>
<keyword evidence="7" id="KW-0808">Transferase</keyword>
<comment type="subcellular location">
    <subcellularLocation>
        <location evidence="1">Golgi apparatus membrane</location>
        <topology evidence="1">Single-pass type II membrane protein</topology>
    </subcellularLocation>
</comment>
<organism evidence="7 8">
    <name type="scientific">Zostera marina</name>
    <name type="common">Eelgrass</name>
    <dbReference type="NCBI Taxonomy" id="29655"/>
    <lineage>
        <taxon>Eukaryota</taxon>
        <taxon>Viridiplantae</taxon>
        <taxon>Streptophyta</taxon>
        <taxon>Embryophyta</taxon>
        <taxon>Tracheophyta</taxon>
        <taxon>Spermatophyta</taxon>
        <taxon>Magnoliopsida</taxon>
        <taxon>Liliopsida</taxon>
        <taxon>Zosteraceae</taxon>
        <taxon>Zostera</taxon>
    </lineage>
</organism>
<evidence type="ECO:0000256" key="5">
    <source>
        <dbReference type="ARBA" id="ARBA00023034"/>
    </source>
</evidence>
<reference evidence="8" key="1">
    <citation type="journal article" date="2016" name="Nature">
        <title>The genome of the seagrass Zostera marina reveals angiosperm adaptation to the sea.</title>
        <authorList>
            <person name="Olsen J.L."/>
            <person name="Rouze P."/>
            <person name="Verhelst B."/>
            <person name="Lin Y.-C."/>
            <person name="Bayer T."/>
            <person name="Collen J."/>
            <person name="Dattolo E."/>
            <person name="De Paoli E."/>
            <person name="Dittami S."/>
            <person name="Maumus F."/>
            <person name="Michel G."/>
            <person name="Kersting A."/>
            <person name="Lauritano C."/>
            <person name="Lohaus R."/>
            <person name="Toepel M."/>
            <person name="Tonon T."/>
            <person name="Vanneste K."/>
            <person name="Amirebrahimi M."/>
            <person name="Brakel J."/>
            <person name="Bostroem C."/>
            <person name="Chovatia M."/>
            <person name="Grimwood J."/>
            <person name="Jenkins J.W."/>
            <person name="Jueterbock A."/>
            <person name="Mraz A."/>
            <person name="Stam W.T."/>
            <person name="Tice H."/>
            <person name="Bornberg-Bauer E."/>
            <person name="Green P.J."/>
            <person name="Pearson G.A."/>
            <person name="Procaccini G."/>
            <person name="Duarte C.M."/>
            <person name="Schmutz J."/>
            <person name="Reusch T.B.H."/>
            <person name="Van de Peer Y."/>
        </authorList>
    </citation>
    <scope>NUCLEOTIDE SEQUENCE [LARGE SCALE GENOMIC DNA]</scope>
    <source>
        <strain evidence="8">cv. Finnish</strain>
    </source>
</reference>
<evidence type="ECO:0000256" key="2">
    <source>
        <dbReference type="ARBA" id="ARBA00010271"/>
    </source>
</evidence>
<accession>A0A0K9PDX8</accession>
<dbReference type="Pfam" id="PF03016">
    <property type="entry name" value="Exostosin_GT47"/>
    <property type="match status" value="1"/>
</dbReference>
<gene>
    <name evidence="7" type="ORF">ZOSMA_29G00840</name>
</gene>
<name>A0A0K9PDX8_ZOSMR</name>